<dbReference type="Proteomes" id="UP000077266">
    <property type="component" value="Unassembled WGS sequence"/>
</dbReference>
<evidence type="ECO:0008006" key="3">
    <source>
        <dbReference type="Google" id="ProtNLM"/>
    </source>
</evidence>
<evidence type="ECO:0000313" key="2">
    <source>
        <dbReference type="Proteomes" id="UP000077266"/>
    </source>
</evidence>
<dbReference type="InterPro" id="IPR032675">
    <property type="entry name" value="LRR_dom_sf"/>
</dbReference>
<dbReference type="Gene3D" id="3.80.10.10">
    <property type="entry name" value="Ribonuclease Inhibitor"/>
    <property type="match status" value="1"/>
</dbReference>
<name>A0A165BRC1_EXIGL</name>
<evidence type="ECO:0000313" key="1">
    <source>
        <dbReference type="EMBL" id="KZV81107.1"/>
    </source>
</evidence>
<sequence>MDQGDEPLAREVFNEIRALTRRARVARIELPALPNPGSQVWHILLMESQWPMLEKFTISAIPNYETGILEHIPLSASLTTLYLKDFWLEWSAVDPIVPSLRTVTLAPSHIRKITPRHLVTAVEKMPNVEELELVAVELSTRHADPVTLLCPNLHKLRVRLKLPLGSERILTFRVPSLLEAKFKLMDWGRPGVALHLLRTSLNAPALCRLSLATFTHIDEEWLRALKEFRCLEELRLKVLGKVDGQVTKEFLEGFTVAGPSGWTCPRLVCLRLKYSYSYYDWVPPALLKLVRARNAAAAGNAGVARLQQVTLRWVQFDAAERVDAFEASLRELLS</sequence>
<dbReference type="EMBL" id="KV426417">
    <property type="protein sequence ID" value="KZV81107.1"/>
    <property type="molecule type" value="Genomic_DNA"/>
</dbReference>
<dbReference type="InParanoid" id="A0A165BRC1"/>
<proteinExistence type="predicted"/>
<dbReference type="AlphaFoldDB" id="A0A165BRC1"/>
<dbReference type="SUPFAM" id="SSF52047">
    <property type="entry name" value="RNI-like"/>
    <property type="match status" value="1"/>
</dbReference>
<organism evidence="1 2">
    <name type="scientific">Exidia glandulosa HHB12029</name>
    <dbReference type="NCBI Taxonomy" id="1314781"/>
    <lineage>
        <taxon>Eukaryota</taxon>
        <taxon>Fungi</taxon>
        <taxon>Dikarya</taxon>
        <taxon>Basidiomycota</taxon>
        <taxon>Agaricomycotina</taxon>
        <taxon>Agaricomycetes</taxon>
        <taxon>Auriculariales</taxon>
        <taxon>Exidiaceae</taxon>
        <taxon>Exidia</taxon>
    </lineage>
</organism>
<gene>
    <name evidence="1" type="ORF">EXIGLDRAFT_731763</name>
</gene>
<keyword evidence="2" id="KW-1185">Reference proteome</keyword>
<accession>A0A165BRC1</accession>
<protein>
    <recommendedName>
        <fullName evidence="3">F-box domain-containing protein</fullName>
    </recommendedName>
</protein>
<reference evidence="1 2" key="1">
    <citation type="journal article" date="2016" name="Mol. Biol. Evol.">
        <title>Comparative Genomics of Early-Diverging Mushroom-Forming Fungi Provides Insights into the Origins of Lignocellulose Decay Capabilities.</title>
        <authorList>
            <person name="Nagy L.G."/>
            <person name="Riley R."/>
            <person name="Tritt A."/>
            <person name="Adam C."/>
            <person name="Daum C."/>
            <person name="Floudas D."/>
            <person name="Sun H."/>
            <person name="Yadav J.S."/>
            <person name="Pangilinan J."/>
            <person name="Larsson K.H."/>
            <person name="Matsuura K."/>
            <person name="Barry K."/>
            <person name="Labutti K."/>
            <person name="Kuo R."/>
            <person name="Ohm R.A."/>
            <person name="Bhattacharya S.S."/>
            <person name="Shirouzu T."/>
            <person name="Yoshinaga Y."/>
            <person name="Martin F.M."/>
            <person name="Grigoriev I.V."/>
            <person name="Hibbett D.S."/>
        </authorList>
    </citation>
    <scope>NUCLEOTIDE SEQUENCE [LARGE SCALE GENOMIC DNA]</scope>
    <source>
        <strain evidence="1 2">HHB12029</strain>
    </source>
</reference>